<dbReference type="SUPFAM" id="SSF56112">
    <property type="entry name" value="Protein kinase-like (PK-like)"/>
    <property type="match status" value="1"/>
</dbReference>
<dbReference type="EMBL" id="ML122307">
    <property type="protein sequence ID" value="RPD54299.1"/>
    <property type="molecule type" value="Genomic_DNA"/>
</dbReference>
<accession>A0A5C2RTK2</accession>
<dbReference type="InterPro" id="IPR000719">
    <property type="entry name" value="Prot_kinase_dom"/>
</dbReference>
<dbReference type="InterPro" id="IPR011009">
    <property type="entry name" value="Kinase-like_dom_sf"/>
</dbReference>
<dbReference type="PROSITE" id="PS50011">
    <property type="entry name" value="PROTEIN_KINASE_DOM"/>
    <property type="match status" value="1"/>
</dbReference>
<dbReference type="Proteomes" id="UP000313359">
    <property type="component" value="Unassembled WGS sequence"/>
</dbReference>
<dbReference type="InterPro" id="IPR001245">
    <property type="entry name" value="Ser-Thr/Tyr_kinase_cat_dom"/>
</dbReference>
<dbReference type="STRING" id="1328759.A0A5C2RTK2"/>
<dbReference type="GO" id="GO:0005524">
    <property type="term" value="F:ATP binding"/>
    <property type="evidence" value="ECO:0007669"/>
    <property type="project" value="InterPro"/>
</dbReference>
<sequence length="111" mass="11729">MVVMEYVEGMNAHTMLHSSGQRALPGPAGALAAVKRAVKLLHDQEMVHGDIRLGNVIIANPTAADEEDMDKRVRIVDFDWAGSGLGAVPALSLLEGHELASGSGRIGVHHS</sequence>
<dbReference type="Pfam" id="PF07714">
    <property type="entry name" value="PK_Tyr_Ser-Thr"/>
    <property type="match status" value="1"/>
</dbReference>
<organism evidence="2 3">
    <name type="scientific">Lentinus tigrinus ALCF2SS1-6</name>
    <dbReference type="NCBI Taxonomy" id="1328759"/>
    <lineage>
        <taxon>Eukaryota</taxon>
        <taxon>Fungi</taxon>
        <taxon>Dikarya</taxon>
        <taxon>Basidiomycota</taxon>
        <taxon>Agaricomycotina</taxon>
        <taxon>Agaricomycetes</taxon>
        <taxon>Polyporales</taxon>
        <taxon>Polyporaceae</taxon>
        <taxon>Lentinus</taxon>
    </lineage>
</organism>
<protein>
    <recommendedName>
        <fullName evidence="1">Protein kinase domain-containing protein</fullName>
    </recommendedName>
</protein>
<evidence type="ECO:0000259" key="1">
    <source>
        <dbReference type="PROSITE" id="PS50011"/>
    </source>
</evidence>
<keyword evidence="3" id="KW-1185">Reference proteome</keyword>
<dbReference type="InterPro" id="IPR008266">
    <property type="entry name" value="Tyr_kinase_AS"/>
</dbReference>
<name>A0A5C2RTK2_9APHY</name>
<evidence type="ECO:0000313" key="2">
    <source>
        <dbReference type="EMBL" id="RPD54299.1"/>
    </source>
</evidence>
<dbReference type="PROSITE" id="PS00109">
    <property type="entry name" value="PROTEIN_KINASE_TYR"/>
    <property type="match status" value="1"/>
</dbReference>
<reference evidence="2" key="1">
    <citation type="journal article" date="2018" name="Genome Biol. Evol.">
        <title>Genomics and development of Lentinus tigrinus, a white-rot wood-decaying mushroom with dimorphic fruiting bodies.</title>
        <authorList>
            <person name="Wu B."/>
            <person name="Xu Z."/>
            <person name="Knudson A."/>
            <person name="Carlson A."/>
            <person name="Chen N."/>
            <person name="Kovaka S."/>
            <person name="LaButti K."/>
            <person name="Lipzen A."/>
            <person name="Pennachio C."/>
            <person name="Riley R."/>
            <person name="Schakwitz W."/>
            <person name="Umezawa K."/>
            <person name="Ohm R.A."/>
            <person name="Grigoriev I.V."/>
            <person name="Nagy L.G."/>
            <person name="Gibbons J."/>
            <person name="Hibbett D."/>
        </authorList>
    </citation>
    <scope>NUCLEOTIDE SEQUENCE [LARGE SCALE GENOMIC DNA]</scope>
    <source>
        <strain evidence="2">ALCF2SS1-6</strain>
    </source>
</reference>
<dbReference type="Gene3D" id="1.10.510.10">
    <property type="entry name" value="Transferase(Phosphotransferase) domain 1"/>
    <property type="match status" value="1"/>
</dbReference>
<dbReference type="GO" id="GO:0004672">
    <property type="term" value="F:protein kinase activity"/>
    <property type="evidence" value="ECO:0007669"/>
    <property type="project" value="InterPro"/>
</dbReference>
<dbReference type="AlphaFoldDB" id="A0A5C2RTK2"/>
<gene>
    <name evidence="2" type="ORF">L227DRAFT_616243</name>
</gene>
<proteinExistence type="predicted"/>
<evidence type="ECO:0000313" key="3">
    <source>
        <dbReference type="Proteomes" id="UP000313359"/>
    </source>
</evidence>
<feature type="domain" description="Protein kinase" evidence="1">
    <location>
        <begin position="1"/>
        <end position="111"/>
    </location>
</feature>